<protein>
    <submittedName>
        <fullName evidence="1">Uncharacterized protein</fullName>
    </submittedName>
</protein>
<accession>Q2GYP3</accession>
<dbReference type="InParanoid" id="Q2GYP3"/>
<evidence type="ECO:0000313" key="2">
    <source>
        <dbReference type="Proteomes" id="UP000001056"/>
    </source>
</evidence>
<proteinExistence type="predicted"/>
<dbReference type="Proteomes" id="UP000001056">
    <property type="component" value="Unassembled WGS sequence"/>
</dbReference>
<dbReference type="GeneID" id="4394232"/>
<organism evidence="1 2">
    <name type="scientific">Chaetomium globosum (strain ATCC 6205 / CBS 148.51 / DSM 1962 / NBRC 6347 / NRRL 1970)</name>
    <name type="common">Soil fungus</name>
    <dbReference type="NCBI Taxonomy" id="306901"/>
    <lineage>
        <taxon>Eukaryota</taxon>
        <taxon>Fungi</taxon>
        <taxon>Dikarya</taxon>
        <taxon>Ascomycota</taxon>
        <taxon>Pezizomycotina</taxon>
        <taxon>Sordariomycetes</taxon>
        <taxon>Sordariomycetidae</taxon>
        <taxon>Sordariales</taxon>
        <taxon>Chaetomiaceae</taxon>
        <taxon>Chaetomium</taxon>
    </lineage>
</organism>
<sequence>MSRQLSLASKLRPHLPLNRFNDESGAAAYAESQRDAVANMPDEAFSTPEATSEAAIPLATAIKRQHTLRVRFSAARESWDFDVGGLYYVWYVEGDEDIVAAMSGLEQQLSTRYMATTSLWIALVQMEERQWAGRIAEEYRVTKLATMAMWERMVAFWEPLAKRLKVFLEGDVEGRKGDEIRAGLREILSGWDEVLPRPSSPLK</sequence>
<reference evidence="2" key="1">
    <citation type="journal article" date="2015" name="Genome Announc.">
        <title>Draft genome sequence of the cellulolytic fungus Chaetomium globosum.</title>
        <authorList>
            <person name="Cuomo C.A."/>
            <person name="Untereiner W.A."/>
            <person name="Ma L.-J."/>
            <person name="Grabherr M."/>
            <person name="Birren B.W."/>
        </authorList>
    </citation>
    <scope>NUCLEOTIDE SEQUENCE [LARGE SCALE GENOMIC DNA]</scope>
    <source>
        <strain evidence="2">ATCC 6205 / CBS 148.51 / DSM 1962 / NBRC 6347 / NRRL 1970</strain>
    </source>
</reference>
<name>Q2GYP3_CHAGB</name>
<dbReference type="EMBL" id="CH408033">
    <property type="protein sequence ID" value="EAQ85658.1"/>
    <property type="molecule type" value="Genomic_DNA"/>
</dbReference>
<dbReference type="HOGENOM" id="CLU_1348777_0_0_1"/>
<evidence type="ECO:0000313" key="1">
    <source>
        <dbReference type="EMBL" id="EAQ85658.1"/>
    </source>
</evidence>
<dbReference type="RefSeq" id="XP_001224567.1">
    <property type="nucleotide sequence ID" value="XM_001224566.1"/>
</dbReference>
<keyword evidence="2" id="KW-1185">Reference proteome</keyword>
<gene>
    <name evidence="1" type="ORF">CHGG_06911</name>
</gene>
<dbReference type="VEuPathDB" id="FungiDB:CHGG_06911"/>
<dbReference type="AlphaFoldDB" id="Q2GYP3"/>